<dbReference type="GO" id="GO:0050839">
    <property type="term" value="F:cell adhesion molecule binding"/>
    <property type="evidence" value="ECO:0007669"/>
    <property type="project" value="TreeGrafter"/>
</dbReference>
<protein>
    <recommendedName>
        <fullName evidence="6">Ig-like domain-containing protein</fullName>
    </recommendedName>
</protein>
<dbReference type="PROSITE" id="PS50835">
    <property type="entry name" value="IG_LIKE"/>
    <property type="match status" value="1"/>
</dbReference>
<dbReference type="Proteomes" id="UP000596742">
    <property type="component" value="Unassembled WGS sequence"/>
</dbReference>
<dbReference type="GO" id="GO:0098609">
    <property type="term" value="P:cell-cell adhesion"/>
    <property type="evidence" value="ECO:0007669"/>
    <property type="project" value="TreeGrafter"/>
</dbReference>
<accession>A0A8B6DRI1</accession>
<keyword evidence="2" id="KW-0472">Membrane</keyword>
<dbReference type="Pfam" id="PF13927">
    <property type="entry name" value="Ig_3"/>
    <property type="match status" value="1"/>
</dbReference>
<dbReference type="GO" id="GO:0005911">
    <property type="term" value="C:cell-cell junction"/>
    <property type="evidence" value="ECO:0007669"/>
    <property type="project" value="TreeGrafter"/>
</dbReference>
<evidence type="ECO:0000256" key="4">
    <source>
        <dbReference type="ARBA" id="ARBA00023180"/>
    </source>
</evidence>
<dbReference type="PANTHER" id="PTHR11640:SF31">
    <property type="entry name" value="IRREGULAR CHIASM C-ROUGHEST PROTEIN-RELATED"/>
    <property type="match status" value="1"/>
</dbReference>
<evidence type="ECO:0000313" key="8">
    <source>
        <dbReference type="Proteomes" id="UP000596742"/>
    </source>
</evidence>
<organism evidence="7 8">
    <name type="scientific">Mytilus galloprovincialis</name>
    <name type="common">Mediterranean mussel</name>
    <dbReference type="NCBI Taxonomy" id="29158"/>
    <lineage>
        <taxon>Eukaryota</taxon>
        <taxon>Metazoa</taxon>
        <taxon>Spiralia</taxon>
        <taxon>Lophotrochozoa</taxon>
        <taxon>Mollusca</taxon>
        <taxon>Bivalvia</taxon>
        <taxon>Autobranchia</taxon>
        <taxon>Pteriomorphia</taxon>
        <taxon>Mytilida</taxon>
        <taxon>Mytiloidea</taxon>
        <taxon>Mytilidae</taxon>
        <taxon>Mytilinae</taxon>
        <taxon>Mytilus</taxon>
    </lineage>
</organism>
<gene>
    <name evidence="7" type="ORF">MGAL_10B014111</name>
</gene>
<sequence>MTSSSSLRPCSTYFEKNQNCVRLTHDQQSAWCFATRPCGADYNTMCRGVSDSAEAATSTTTIKESTEAEAITTVPTYPETTTTHLQKTPDIQTTTALTTMRGSTEAETTTYQPQTPLDIKIDEAINSSIIKGYEGRPITVTCTTQGVPSNHALYLAKDDKVMKTGMTPSVMYTFTATIFDNQKEIVCRVKNKKDNYTLRASVRMDLSLKPRVSIVATPNETVRKGNHIGLICQVASDKYGTIEHVLWTHNGQVLQNNTLRLNFQNAGSDIAGVYICTAENKVGKNLASLIVTITCKSLEGNASGTLILAEKDPEDVRFEDGGIYICNVTNGIPDDNNNLWTTGKVEVIVKGKPVMTKPEKHIYTGNFNETSSINIFVLSSSSILAADWFNESDNHLGSKTCFSCTTETDFFGKVVSVTAYKCELLIHNTKEKDFQNYTVQISSEFDKSSFHVSLMAA</sequence>
<evidence type="ECO:0000259" key="6">
    <source>
        <dbReference type="PROSITE" id="PS50835"/>
    </source>
</evidence>
<keyword evidence="4" id="KW-0325">Glycoprotein</keyword>
<name>A0A8B6DRI1_MYTGA</name>
<dbReference type="AlphaFoldDB" id="A0A8B6DRI1"/>
<dbReference type="OrthoDB" id="10028801at2759"/>
<dbReference type="InterPro" id="IPR051275">
    <property type="entry name" value="Cell_adhesion_signaling"/>
</dbReference>
<keyword evidence="3" id="KW-1015">Disulfide bond</keyword>
<evidence type="ECO:0000256" key="2">
    <source>
        <dbReference type="ARBA" id="ARBA00023136"/>
    </source>
</evidence>
<proteinExistence type="predicted"/>
<evidence type="ECO:0000256" key="5">
    <source>
        <dbReference type="ARBA" id="ARBA00023319"/>
    </source>
</evidence>
<dbReference type="Gene3D" id="2.60.40.10">
    <property type="entry name" value="Immunoglobulins"/>
    <property type="match status" value="2"/>
</dbReference>
<evidence type="ECO:0000256" key="3">
    <source>
        <dbReference type="ARBA" id="ARBA00023157"/>
    </source>
</evidence>
<keyword evidence="5" id="KW-0393">Immunoglobulin domain</keyword>
<comment type="subcellular location">
    <subcellularLocation>
        <location evidence="1">Membrane</location>
        <topology evidence="1">Single-pass type I membrane protein</topology>
    </subcellularLocation>
</comment>
<feature type="non-terminal residue" evidence="7">
    <location>
        <position position="457"/>
    </location>
</feature>
<dbReference type="InterPro" id="IPR007110">
    <property type="entry name" value="Ig-like_dom"/>
</dbReference>
<reference evidence="7" key="1">
    <citation type="submission" date="2018-11" db="EMBL/GenBank/DDBJ databases">
        <authorList>
            <person name="Alioto T."/>
            <person name="Alioto T."/>
        </authorList>
    </citation>
    <scope>NUCLEOTIDE SEQUENCE</scope>
</reference>
<dbReference type="GO" id="GO:0005886">
    <property type="term" value="C:plasma membrane"/>
    <property type="evidence" value="ECO:0007669"/>
    <property type="project" value="TreeGrafter"/>
</dbReference>
<feature type="domain" description="Ig-like" evidence="6">
    <location>
        <begin position="210"/>
        <end position="346"/>
    </location>
</feature>
<dbReference type="EMBL" id="UYJE01003926">
    <property type="protein sequence ID" value="VDI23455.1"/>
    <property type="molecule type" value="Genomic_DNA"/>
</dbReference>
<dbReference type="InterPro" id="IPR013783">
    <property type="entry name" value="Ig-like_fold"/>
</dbReference>
<dbReference type="PANTHER" id="PTHR11640">
    <property type="entry name" value="NEPHRIN"/>
    <property type="match status" value="1"/>
</dbReference>
<dbReference type="SUPFAM" id="SSF48726">
    <property type="entry name" value="Immunoglobulin"/>
    <property type="match status" value="2"/>
</dbReference>
<evidence type="ECO:0000313" key="7">
    <source>
        <dbReference type="EMBL" id="VDI23455.1"/>
    </source>
</evidence>
<evidence type="ECO:0000256" key="1">
    <source>
        <dbReference type="ARBA" id="ARBA00004479"/>
    </source>
</evidence>
<keyword evidence="8" id="KW-1185">Reference proteome</keyword>
<dbReference type="InterPro" id="IPR036179">
    <property type="entry name" value="Ig-like_dom_sf"/>
</dbReference>
<comment type="caution">
    <text evidence="7">The sequence shown here is derived from an EMBL/GenBank/DDBJ whole genome shotgun (WGS) entry which is preliminary data.</text>
</comment>